<evidence type="ECO:0000313" key="2">
    <source>
        <dbReference type="Proteomes" id="UP000037035"/>
    </source>
</evidence>
<dbReference type="VEuPathDB" id="FungiDB:VP01_1019g8"/>
<keyword evidence="2" id="KW-1185">Reference proteome</keyword>
<name>A0A0L6VV90_9BASI</name>
<reference evidence="1 2" key="1">
    <citation type="submission" date="2015-08" db="EMBL/GenBank/DDBJ databases">
        <title>Next Generation Sequencing and Analysis of the Genome of Puccinia sorghi L Schw, the Causal Agent of Maize Common Rust.</title>
        <authorList>
            <person name="Rochi L."/>
            <person name="Burguener G."/>
            <person name="Darino M."/>
            <person name="Turjanski A."/>
            <person name="Kreff E."/>
            <person name="Dieguez M.J."/>
            <person name="Sacco F."/>
        </authorList>
    </citation>
    <scope>NUCLEOTIDE SEQUENCE [LARGE SCALE GENOMIC DNA]</scope>
    <source>
        <strain evidence="1 2">RO10H11247</strain>
    </source>
</reference>
<dbReference type="OrthoDB" id="1607513at2759"/>
<accession>A0A0L6VV90</accession>
<dbReference type="Proteomes" id="UP000037035">
    <property type="component" value="Unassembled WGS sequence"/>
</dbReference>
<evidence type="ECO:0000313" key="1">
    <source>
        <dbReference type="EMBL" id="KNZ64527.1"/>
    </source>
</evidence>
<gene>
    <name evidence="1" type="ORF">VP01_1019g8</name>
</gene>
<dbReference type="EMBL" id="LAVV01000221">
    <property type="protein sequence ID" value="KNZ64527.1"/>
    <property type="molecule type" value="Genomic_DNA"/>
</dbReference>
<comment type="caution">
    <text evidence="1">The sequence shown here is derived from an EMBL/GenBank/DDBJ whole genome shotgun (WGS) entry which is preliminary data.</text>
</comment>
<dbReference type="PANTHER" id="PTHR47501">
    <property type="entry name" value="TRANSPOSASE-RELATED"/>
    <property type="match status" value="1"/>
</dbReference>
<protein>
    <submittedName>
        <fullName evidence="1">Uncharacterized protein</fullName>
    </submittedName>
</protein>
<organism evidence="1 2">
    <name type="scientific">Puccinia sorghi</name>
    <dbReference type="NCBI Taxonomy" id="27349"/>
    <lineage>
        <taxon>Eukaryota</taxon>
        <taxon>Fungi</taxon>
        <taxon>Dikarya</taxon>
        <taxon>Basidiomycota</taxon>
        <taxon>Pucciniomycotina</taxon>
        <taxon>Pucciniomycetes</taxon>
        <taxon>Pucciniales</taxon>
        <taxon>Pucciniaceae</taxon>
        <taxon>Puccinia</taxon>
    </lineage>
</organism>
<sequence length="125" mass="14161">MGSNLPILVVEHSSFQNLIHLVNNQACLMLNHISQKTISSHVTKMYVQLQQKVKLDVLERQPTISFTHNVWTAPNITAFMAGTAHFINKNFKMVDLTIAHLILGKTLPVCFTRYFKNTKSSGSFM</sequence>
<dbReference type="AlphaFoldDB" id="A0A0L6VV90"/>
<proteinExistence type="predicted"/>